<gene>
    <name evidence="1" type="ORF">ETD85_11545</name>
</gene>
<dbReference type="Proteomes" id="UP000306628">
    <property type="component" value="Unassembled WGS sequence"/>
</dbReference>
<comment type="caution">
    <text evidence="1">The sequence shown here is derived from an EMBL/GenBank/DDBJ whole genome shotgun (WGS) entry which is preliminary data.</text>
</comment>
<dbReference type="RefSeq" id="WP_138689648.1">
    <property type="nucleotide sequence ID" value="NZ_JBHSAZ010000026.1"/>
</dbReference>
<keyword evidence="2" id="KW-1185">Reference proteome</keyword>
<sequence length="126" mass="14189">MLHPAAVDLGREAARRLALSGVCEIRPGLTDREFAQIEAEHGVEFANDHRAFLAAGLPINSARPEEGATWERPWPDWREGEDEELRFHLDCPVREVLGDVERGAWLGVARPWVKGDPLPMWGEFLP</sequence>
<evidence type="ECO:0000313" key="1">
    <source>
        <dbReference type="EMBL" id="TMR36233.1"/>
    </source>
</evidence>
<proteinExistence type="predicted"/>
<name>A0A5S4GTI9_9ACTN</name>
<reference evidence="1 2" key="1">
    <citation type="submission" date="2019-05" db="EMBL/GenBank/DDBJ databases">
        <title>Draft genome sequence of Nonomuraea zeae DSM 100528.</title>
        <authorList>
            <person name="Saricaoglu S."/>
            <person name="Isik K."/>
        </authorList>
    </citation>
    <scope>NUCLEOTIDE SEQUENCE [LARGE SCALE GENOMIC DNA]</scope>
    <source>
        <strain evidence="1 2">DSM 100528</strain>
    </source>
</reference>
<dbReference type="PANTHER" id="PTHR32011:SF2">
    <property type="entry name" value="OS08G0472400 PROTEIN"/>
    <property type="match status" value="1"/>
</dbReference>
<dbReference type="AlphaFoldDB" id="A0A5S4GTI9"/>
<organism evidence="1 2">
    <name type="scientific">Nonomuraea zeae</name>
    <dbReference type="NCBI Taxonomy" id="1642303"/>
    <lineage>
        <taxon>Bacteria</taxon>
        <taxon>Bacillati</taxon>
        <taxon>Actinomycetota</taxon>
        <taxon>Actinomycetes</taxon>
        <taxon>Streptosporangiales</taxon>
        <taxon>Streptosporangiaceae</taxon>
        <taxon>Nonomuraea</taxon>
    </lineage>
</organism>
<evidence type="ECO:0000313" key="2">
    <source>
        <dbReference type="Proteomes" id="UP000306628"/>
    </source>
</evidence>
<dbReference type="OrthoDB" id="264195at2"/>
<protein>
    <recommendedName>
        <fullName evidence="3">SMI1/KNR4 family protein</fullName>
    </recommendedName>
</protein>
<accession>A0A5S4GTI9</accession>
<dbReference type="PANTHER" id="PTHR32011">
    <property type="entry name" value="OS08G0472400 PROTEIN"/>
    <property type="match status" value="1"/>
</dbReference>
<evidence type="ECO:0008006" key="3">
    <source>
        <dbReference type="Google" id="ProtNLM"/>
    </source>
</evidence>
<dbReference type="EMBL" id="VCKX01000026">
    <property type="protein sequence ID" value="TMR36233.1"/>
    <property type="molecule type" value="Genomic_DNA"/>
</dbReference>